<dbReference type="Proteomes" id="UP000533021">
    <property type="component" value="Unassembled WGS sequence"/>
</dbReference>
<evidence type="ECO:0000313" key="2">
    <source>
        <dbReference type="EMBL" id="EAD5775695.1"/>
    </source>
</evidence>
<dbReference type="Proteomes" id="UP000376505">
    <property type="component" value="Unassembled WGS sequence"/>
</dbReference>
<dbReference type="EMBL" id="AABGHY010000015">
    <property type="protein sequence ID" value="EAH3295690.1"/>
    <property type="molecule type" value="Genomic_DNA"/>
</dbReference>
<reference evidence="3 8" key="2">
    <citation type="submission" date="2019-03" db="EMBL/GenBank/DDBJ databases">
        <authorList>
            <person name="Ashton P.M."/>
            <person name="Dallman T."/>
            <person name="Nair S."/>
            <person name="De Pinna E."/>
            <person name="Peters T."/>
            <person name="Grant K."/>
        </authorList>
    </citation>
    <scope>NUCLEOTIDE SEQUENCE [LARGE SCALE GENOMIC DNA]</scope>
    <source>
        <strain evidence="5 10">282333</strain>
        <strain evidence="6 9">282352</strain>
        <strain evidence="3">RL15000271</strain>
    </source>
</reference>
<evidence type="ECO:0000313" key="9">
    <source>
        <dbReference type="Proteomes" id="UP000530452"/>
    </source>
</evidence>
<sequence length="72" mass="8138">MRLILPSLKSCLNFYPTSRALNIIFTIYMIKDLTTAILNQEYFAAVNSILSIAILVVIMTISLPVFKFPAKK</sequence>
<dbReference type="Proteomes" id="UP000540117">
    <property type="component" value="Unassembled WGS sequence"/>
</dbReference>
<evidence type="ECO:0000313" key="3">
    <source>
        <dbReference type="EMBL" id="EAE2899048.1"/>
    </source>
</evidence>
<evidence type="ECO:0000256" key="1">
    <source>
        <dbReference type="SAM" id="Phobius"/>
    </source>
</evidence>
<keyword evidence="1" id="KW-0812">Transmembrane</keyword>
<evidence type="ECO:0000313" key="5">
    <source>
        <dbReference type="EMBL" id="EAH2283398.1"/>
    </source>
</evidence>
<dbReference type="AlphaFoldDB" id="A0A473I9H3"/>
<dbReference type="Proteomes" id="UP000401273">
    <property type="component" value="Unassembled WGS sequence"/>
</dbReference>
<evidence type="ECO:0000313" key="6">
    <source>
        <dbReference type="EMBL" id="EAH3295690.1"/>
    </source>
</evidence>
<evidence type="ECO:0000313" key="4">
    <source>
        <dbReference type="EMBL" id="EAG4332523.1"/>
    </source>
</evidence>
<comment type="caution">
    <text evidence="2">The sequence shown here is derived from an EMBL/GenBank/DDBJ whole genome shotgun (WGS) entry which is preliminary data.</text>
</comment>
<keyword evidence="1" id="KW-1133">Transmembrane helix</keyword>
<evidence type="ECO:0000313" key="11">
    <source>
        <dbReference type="Proteomes" id="UP000540117"/>
    </source>
</evidence>
<evidence type="ECO:0000313" key="7">
    <source>
        <dbReference type="Proteomes" id="UP000376505"/>
    </source>
</evidence>
<dbReference type="EMBL" id="AAARLF010000011">
    <property type="protein sequence ID" value="EAE2899048.1"/>
    <property type="molecule type" value="Genomic_DNA"/>
</dbReference>
<gene>
    <name evidence="4" type="ORF">CAV64_14840</name>
    <name evidence="5" type="ORF">D4920_15065</name>
    <name evidence="6" type="ORF">D5N24_14920</name>
    <name evidence="3" type="ORF">E1W43_13990</name>
    <name evidence="2" type="ORF">EXZ73_15585</name>
</gene>
<keyword evidence="1" id="KW-0472">Membrane</keyword>
<proteinExistence type="predicted"/>
<feature type="transmembrane region" description="Helical" evidence="1">
    <location>
        <begin position="12"/>
        <end position="30"/>
    </location>
</feature>
<evidence type="ECO:0000313" key="10">
    <source>
        <dbReference type="Proteomes" id="UP000533021"/>
    </source>
</evidence>
<feature type="transmembrane region" description="Helical" evidence="1">
    <location>
        <begin position="42"/>
        <end position="66"/>
    </location>
</feature>
<dbReference type="EMBL" id="AAANYN010000044">
    <property type="protein sequence ID" value="EAD5775695.1"/>
    <property type="molecule type" value="Genomic_DNA"/>
</dbReference>
<name>A0A473I9H3_LISMN</name>
<protein>
    <submittedName>
        <fullName evidence="2">Uncharacterized protein</fullName>
    </submittedName>
</protein>
<dbReference type="EMBL" id="AABFVG010000014">
    <property type="protein sequence ID" value="EAH2283398.1"/>
    <property type="molecule type" value="Genomic_DNA"/>
</dbReference>
<dbReference type="EMBL" id="AABBYJ010000011">
    <property type="protein sequence ID" value="EAG4332523.1"/>
    <property type="molecule type" value="Genomic_DNA"/>
</dbReference>
<accession>A0A473I9H3</accession>
<organism evidence="2 7">
    <name type="scientific">Listeria monocytogenes</name>
    <dbReference type="NCBI Taxonomy" id="1639"/>
    <lineage>
        <taxon>Bacteria</taxon>
        <taxon>Bacillati</taxon>
        <taxon>Bacillota</taxon>
        <taxon>Bacilli</taxon>
        <taxon>Bacillales</taxon>
        <taxon>Listeriaceae</taxon>
        <taxon>Listeria</taxon>
    </lineage>
</organism>
<evidence type="ECO:0000313" key="8">
    <source>
        <dbReference type="Proteomes" id="UP000401273"/>
    </source>
</evidence>
<reference evidence="2 7" key="1">
    <citation type="submission" date="2019-02" db="EMBL/GenBank/DDBJ databases">
        <authorList>
            <consortium name="GenomeTrakr: Next Generation Sequencing Network for Food Pathogen Tracability"/>
        </authorList>
    </citation>
    <scope>NUCLEOTIDE SEQUENCE [LARGE SCALE GENOMIC DNA]</scope>
    <source>
        <strain evidence="4 11">FDA1005580-S054-001</strain>
        <strain evidence="2 7">FSIS31901579</strain>
    </source>
</reference>
<dbReference type="Proteomes" id="UP000530452">
    <property type="component" value="Unassembled WGS sequence"/>
</dbReference>